<organism evidence="1 2">
    <name type="scientific">Corynebacterium spheniscorum</name>
    <dbReference type="NCBI Taxonomy" id="185761"/>
    <lineage>
        <taxon>Bacteria</taxon>
        <taxon>Bacillati</taxon>
        <taxon>Actinomycetota</taxon>
        <taxon>Actinomycetes</taxon>
        <taxon>Mycobacteriales</taxon>
        <taxon>Corynebacteriaceae</taxon>
        <taxon>Corynebacterium</taxon>
    </lineage>
</organism>
<sequence>MNPVSSLASRMLEWLRQGYPHGLRAKDTYAVLYVLERELNDDDLEKVFTAMIEASEKDPQTRNITREDIAKHIEFIHQQEPCREDIDHVRALLKDAGFKVTNTD</sequence>
<dbReference type="AlphaFoldDB" id="A0A1I2PMS7"/>
<dbReference type="Proteomes" id="UP000199065">
    <property type="component" value="Unassembled WGS sequence"/>
</dbReference>
<dbReference type="OrthoDB" id="4350726at2"/>
<accession>A0A1I2PMS7</accession>
<proteinExistence type="predicted"/>
<name>A0A1I2PMS7_9CORY</name>
<evidence type="ECO:0008006" key="3">
    <source>
        <dbReference type="Google" id="ProtNLM"/>
    </source>
</evidence>
<evidence type="ECO:0000313" key="1">
    <source>
        <dbReference type="EMBL" id="SFG14936.1"/>
    </source>
</evidence>
<dbReference type="EMBL" id="FOPJ01000001">
    <property type="protein sequence ID" value="SFG14936.1"/>
    <property type="molecule type" value="Genomic_DNA"/>
</dbReference>
<evidence type="ECO:0000313" key="2">
    <source>
        <dbReference type="Proteomes" id="UP000199065"/>
    </source>
</evidence>
<dbReference type="Pfam" id="PF11829">
    <property type="entry name" value="DUF3349"/>
    <property type="match status" value="1"/>
</dbReference>
<dbReference type="STRING" id="185761.SAMN05660282_00029"/>
<dbReference type="Gene3D" id="1.10.150.430">
    <property type="entry name" value="DUF3349, helical bundle"/>
    <property type="match status" value="1"/>
</dbReference>
<dbReference type="InterPro" id="IPR021784">
    <property type="entry name" value="DUF3349"/>
</dbReference>
<gene>
    <name evidence="1" type="ORF">SAMN05660282_00029</name>
</gene>
<keyword evidence="2" id="KW-1185">Reference proteome</keyword>
<protein>
    <recommendedName>
        <fullName evidence="3">DUF3349 domain-containing protein</fullName>
    </recommendedName>
</protein>
<reference evidence="1 2" key="1">
    <citation type="submission" date="2016-10" db="EMBL/GenBank/DDBJ databases">
        <authorList>
            <person name="de Groot N.N."/>
        </authorList>
    </citation>
    <scope>NUCLEOTIDE SEQUENCE [LARGE SCALE GENOMIC DNA]</scope>
    <source>
        <strain>J11</strain>
        <strain evidence="2">PG 39</strain>
    </source>
</reference>
<dbReference type="InterPro" id="IPR044918">
    <property type="entry name" value="DUF3349_helical"/>
</dbReference>